<reference evidence="2" key="1">
    <citation type="submission" date="2020-08" db="EMBL/GenBank/DDBJ databases">
        <title>Genome public.</title>
        <authorList>
            <person name="Liu C."/>
            <person name="Sun Q."/>
        </authorList>
    </citation>
    <scope>NUCLEOTIDE SEQUENCE</scope>
    <source>
        <strain evidence="2">NSJ-12</strain>
    </source>
</reference>
<dbReference type="AlphaFoldDB" id="A0A926IC38"/>
<protein>
    <submittedName>
        <fullName evidence="2">Uncharacterized protein</fullName>
    </submittedName>
</protein>
<gene>
    <name evidence="2" type="ORF">H8718_02005</name>
</gene>
<organism evidence="2 3">
    <name type="scientific">Zhenhengia yiwuensis</name>
    <dbReference type="NCBI Taxonomy" id="2763666"/>
    <lineage>
        <taxon>Bacteria</taxon>
        <taxon>Bacillati</taxon>
        <taxon>Bacillota</taxon>
        <taxon>Clostridia</taxon>
        <taxon>Lachnospirales</taxon>
        <taxon>Lachnospiraceae</taxon>
        <taxon>Zhenhengia</taxon>
    </lineage>
</organism>
<evidence type="ECO:0000256" key="1">
    <source>
        <dbReference type="SAM" id="Phobius"/>
    </source>
</evidence>
<proteinExistence type="predicted"/>
<keyword evidence="1" id="KW-0812">Transmembrane</keyword>
<dbReference type="Proteomes" id="UP000655830">
    <property type="component" value="Unassembled WGS sequence"/>
</dbReference>
<keyword evidence="1" id="KW-1133">Transmembrane helix</keyword>
<accession>A0A926IC38</accession>
<evidence type="ECO:0000313" key="2">
    <source>
        <dbReference type="EMBL" id="MBC8578317.1"/>
    </source>
</evidence>
<keyword evidence="1" id="KW-0472">Membrane</keyword>
<keyword evidence="3" id="KW-1185">Reference proteome</keyword>
<sequence length="283" mass="33017">MKQKIKRRNEKGYTLFYTLIIMSLMLSWSAYLFTKVDLYKMLVVGKKYAANTYLAAETMAINEGERIAGRFNKLSGYELMQEEEVFKVLSEWQEEYCDLYYTAKTCMEVTKSLFHTQSKDGYFYQSNQVKPKYIIQGDRESQELVLEVESRTHPYNMQDVSNPLKKDLVNLEKIKKTLGTIDKGIKRSIEEMEPIKKQEILEGLKPQFSILEEEMLTKPLYEVESIARIKSGFSILSSQTVYLTLKLNKKAANCEKKVENAVYYFTLPYELEVGYLKAKKNSN</sequence>
<dbReference type="EMBL" id="JACRSY010000002">
    <property type="protein sequence ID" value="MBC8578317.1"/>
    <property type="molecule type" value="Genomic_DNA"/>
</dbReference>
<feature type="transmembrane region" description="Helical" evidence="1">
    <location>
        <begin position="12"/>
        <end position="33"/>
    </location>
</feature>
<comment type="caution">
    <text evidence="2">The sequence shown here is derived from an EMBL/GenBank/DDBJ whole genome shotgun (WGS) entry which is preliminary data.</text>
</comment>
<name>A0A926IC38_9FIRM</name>
<evidence type="ECO:0000313" key="3">
    <source>
        <dbReference type="Proteomes" id="UP000655830"/>
    </source>
</evidence>
<dbReference type="RefSeq" id="WP_177669432.1">
    <property type="nucleotide sequence ID" value="NZ_JACRSY010000002.1"/>
</dbReference>